<sequence length="105" mass="12655">MELPKSFNLQIDYNNIWNQISSRISPIWHQIKKWSIIVFILFLTICIVKIGKFIFQCIKIFKWLANSVFNYMRICFKQLSKKIKPKQSPQKTIYKDRSKEVILDV</sequence>
<keyword evidence="3" id="KW-1185">Reference proteome</keyword>
<keyword evidence="1" id="KW-0812">Transmembrane</keyword>
<dbReference type="KEGG" id="vg:32766079"/>
<organism evidence="2 3">
    <name type="scientific">Sweetwater Branch virus</name>
    <dbReference type="NCBI Taxonomy" id="1272958"/>
    <lineage>
        <taxon>Viruses</taxon>
        <taxon>Riboviria</taxon>
        <taxon>Orthornavirae</taxon>
        <taxon>Negarnaviricota</taxon>
        <taxon>Haploviricotina</taxon>
        <taxon>Monjiviricetes</taxon>
        <taxon>Mononegavirales</taxon>
        <taxon>Rhabdoviridae</taxon>
        <taxon>Alpharhabdovirinae</taxon>
        <taxon>Tibrovirus</taxon>
        <taxon>Tibrovirus sweetwater</taxon>
    </lineage>
</organism>
<dbReference type="EMBL" id="KM204997">
    <property type="protein sequence ID" value="AJR28395.1"/>
    <property type="molecule type" value="Viral_cRNA"/>
</dbReference>
<evidence type="ECO:0000313" key="2">
    <source>
        <dbReference type="EMBL" id="AJR28395.1"/>
    </source>
</evidence>
<protein>
    <submittedName>
        <fullName evidence="2">Uncharacterized protein</fullName>
    </submittedName>
</protein>
<dbReference type="GeneID" id="32766079"/>
<name>A0A0D3R1P9_9RHAB</name>
<evidence type="ECO:0000256" key="1">
    <source>
        <dbReference type="SAM" id="Phobius"/>
    </source>
</evidence>
<keyword evidence="1" id="KW-1133">Transmembrane helix</keyword>
<feature type="transmembrane region" description="Helical" evidence="1">
    <location>
        <begin position="34"/>
        <end position="55"/>
    </location>
</feature>
<accession>A0A0D3R1P9</accession>
<dbReference type="RefSeq" id="YP_009362250.1">
    <property type="nucleotide sequence ID" value="NC_034546.1"/>
</dbReference>
<reference evidence="2 3" key="1">
    <citation type="journal article" date="2015" name="PLoS Pathog.">
        <title>Evolution of genome size and complexity in the rhabdoviridae.</title>
        <authorList>
            <person name="Walker P.J."/>
            <person name="Firth C."/>
            <person name="Widen S.G."/>
            <person name="Blasdell K.R."/>
            <person name="Guzman H."/>
            <person name="Wood T.G."/>
            <person name="Paradkar P.N."/>
            <person name="Holmes E.C."/>
            <person name="Tesh R.B."/>
            <person name="Vasilakis N."/>
        </authorList>
    </citation>
    <scope>NUCLEOTIDE SEQUENCE [LARGE SCALE GENOMIC DNA]</scope>
    <source>
        <strain evidence="2">UF-11</strain>
    </source>
</reference>
<proteinExistence type="predicted"/>
<evidence type="ECO:0000313" key="3">
    <source>
        <dbReference type="Proteomes" id="UP000144818"/>
    </source>
</evidence>
<keyword evidence="1" id="KW-0472">Membrane</keyword>
<dbReference type="Proteomes" id="UP000144818">
    <property type="component" value="Segment"/>
</dbReference>